<dbReference type="EMBL" id="JAYMYS010000017">
    <property type="protein sequence ID" value="KAK7379671.1"/>
    <property type="molecule type" value="Genomic_DNA"/>
</dbReference>
<protein>
    <submittedName>
        <fullName evidence="1">Uncharacterized protein</fullName>
    </submittedName>
</protein>
<evidence type="ECO:0000313" key="2">
    <source>
        <dbReference type="Proteomes" id="UP001386955"/>
    </source>
</evidence>
<comment type="caution">
    <text evidence="1">The sequence shown here is derived from an EMBL/GenBank/DDBJ whole genome shotgun (WGS) entry which is preliminary data.</text>
</comment>
<evidence type="ECO:0000313" key="1">
    <source>
        <dbReference type="EMBL" id="KAK7379671.1"/>
    </source>
</evidence>
<keyword evidence="2" id="KW-1185">Reference proteome</keyword>
<gene>
    <name evidence="1" type="ORF">VNO78_34360</name>
</gene>
<accession>A0AAN9RNT7</accession>
<sequence length="370" mass="42548">MGLEIVRQESTKYPEGRSRLKDREDVNKVLSKMRETDKVEAIEIDSSQIATLSSQADILKNMSNLRLLKINYPLLTELSMPPSHVQRLLQDAIDSKRGDLKRSHMLEELPQFSMAKNLECANLTSCHSSHDLVNLECESLCEAHAPMFSLHNQVASLLSECKEVVSLASEIHIKCLYYLYIDGYSCPEEFSFTSKEERQLNITHSGMEILNSSIGYLSNLEGSDVDKNVPNELLCLRASYYVKLSKRMKRDNGIEKPKLRILFDGLRFSQRISFHELYYSAAIPQNISAFSRCHVLRMEASEVRRLQEVFPDEIKDDNNRIVHIIQILDMGRTLQAWYITTRGGMDFDKYSYSYTILKVAPKLAFCKRIL</sequence>
<name>A0AAN9RNT7_PSOTE</name>
<dbReference type="AlphaFoldDB" id="A0AAN9RNT7"/>
<reference evidence="1 2" key="1">
    <citation type="submission" date="2024-01" db="EMBL/GenBank/DDBJ databases">
        <title>The genomes of 5 underutilized Papilionoideae crops provide insights into root nodulation and disease resistanc.</title>
        <authorList>
            <person name="Jiang F."/>
        </authorList>
    </citation>
    <scope>NUCLEOTIDE SEQUENCE [LARGE SCALE GENOMIC DNA]</scope>
    <source>
        <strain evidence="1">DUOXIRENSHENG_FW03</strain>
        <tissue evidence="1">Leaves</tissue>
    </source>
</reference>
<dbReference type="Proteomes" id="UP001386955">
    <property type="component" value="Unassembled WGS sequence"/>
</dbReference>
<proteinExistence type="predicted"/>
<organism evidence="1 2">
    <name type="scientific">Psophocarpus tetragonolobus</name>
    <name type="common">Winged bean</name>
    <name type="synonym">Dolichos tetragonolobus</name>
    <dbReference type="NCBI Taxonomy" id="3891"/>
    <lineage>
        <taxon>Eukaryota</taxon>
        <taxon>Viridiplantae</taxon>
        <taxon>Streptophyta</taxon>
        <taxon>Embryophyta</taxon>
        <taxon>Tracheophyta</taxon>
        <taxon>Spermatophyta</taxon>
        <taxon>Magnoliopsida</taxon>
        <taxon>eudicotyledons</taxon>
        <taxon>Gunneridae</taxon>
        <taxon>Pentapetalae</taxon>
        <taxon>rosids</taxon>
        <taxon>fabids</taxon>
        <taxon>Fabales</taxon>
        <taxon>Fabaceae</taxon>
        <taxon>Papilionoideae</taxon>
        <taxon>50 kb inversion clade</taxon>
        <taxon>NPAAA clade</taxon>
        <taxon>indigoferoid/millettioid clade</taxon>
        <taxon>Phaseoleae</taxon>
        <taxon>Psophocarpus</taxon>
    </lineage>
</organism>